<sequence>MLSLLDCFPHQSQCFSIFCHHFDLFLSPPGGEAEGVPPGEEERAQEEGRLLY</sequence>
<feature type="region of interest" description="Disordered" evidence="1">
    <location>
        <begin position="30"/>
        <end position="52"/>
    </location>
</feature>
<organism evidence="2 3">
    <name type="scientific">Portunus trituberculatus</name>
    <name type="common">Swimming crab</name>
    <name type="synonym">Neptunus trituberculatus</name>
    <dbReference type="NCBI Taxonomy" id="210409"/>
    <lineage>
        <taxon>Eukaryota</taxon>
        <taxon>Metazoa</taxon>
        <taxon>Ecdysozoa</taxon>
        <taxon>Arthropoda</taxon>
        <taxon>Crustacea</taxon>
        <taxon>Multicrustacea</taxon>
        <taxon>Malacostraca</taxon>
        <taxon>Eumalacostraca</taxon>
        <taxon>Eucarida</taxon>
        <taxon>Decapoda</taxon>
        <taxon>Pleocyemata</taxon>
        <taxon>Brachyura</taxon>
        <taxon>Eubrachyura</taxon>
        <taxon>Portunoidea</taxon>
        <taxon>Portunidae</taxon>
        <taxon>Portuninae</taxon>
        <taxon>Portunus</taxon>
    </lineage>
</organism>
<evidence type="ECO:0000313" key="3">
    <source>
        <dbReference type="Proteomes" id="UP000324222"/>
    </source>
</evidence>
<dbReference type="Proteomes" id="UP000324222">
    <property type="component" value="Unassembled WGS sequence"/>
</dbReference>
<reference evidence="2 3" key="1">
    <citation type="submission" date="2019-05" db="EMBL/GenBank/DDBJ databases">
        <title>Another draft genome of Portunus trituberculatus and its Hox gene families provides insights of decapod evolution.</title>
        <authorList>
            <person name="Jeong J.-H."/>
            <person name="Song I."/>
            <person name="Kim S."/>
            <person name="Choi T."/>
            <person name="Kim D."/>
            <person name="Ryu S."/>
            <person name="Kim W."/>
        </authorList>
    </citation>
    <scope>NUCLEOTIDE SEQUENCE [LARGE SCALE GENOMIC DNA]</scope>
    <source>
        <tissue evidence="2">Muscle</tissue>
    </source>
</reference>
<proteinExistence type="predicted"/>
<keyword evidence="3" id="KW-1185">Reference proteome</keyword>
<accession>A0A5B7I1Q3</accession>
<dbReference type="AlphaFoldDB" id="A0A5B7I1Q3"/>
<comment type="caution">
    <text evidence="2">The sequence shown here is derived from an EMBL/GenBank/DDBJ whole genome shotgun (WGS) entry which is preliminary data.</text>
</comment>
<feature type="compositionally biased region" description="Basic and acidic residues" evidence="1">
    <location>
        <begin position="40"/>
        <end position="52"/>
    </location>
</feature>
<name>A0A5B7I1Q3_PORTR</name>
<dbReference type="EMBL" id="VSRR010042809">
    <property type="protein sequence ID" value="MPC76183.1"/>
    <property type="molecule type" value="Genomic_DNA"/>
</dbReference>
<evidence type="ECO:0000313" key="2">
    <source>
        <dbReference type="EMBL" id="MPC76183.1"/>
    </source>
</evidence>
<gene>
    <name evidence="2" type="ORF">E2C01_070589</name>
</gene>
<protein>
    <submittedName>
        <fullName evidence="2">Uncharacterized protein</fullName>
    </submittedName>
</protein>
<evidence type="ECO:0000256" key="1">
    <source>
        <dbReference type="SAM" id="MobiDB-lite"/>
    </source>
</evidence>